<dbReference type="PROSITE" id="PS51168">
    <property type="entry name" value="CHORISMATE_MUT_2"/>
    <property type="match status" value="1"/>
</dbReference>
<evidence type="ECO:0000259" key="3">
    <source>
        <dbReference type="PROSITE" id="PS51168"/>
    </source>
</evidence>
<dbReference type="AlphaFoldDB" id="A0A6J4S4Q9"/>
<dbReference type="SMART" id="SM00830">
    <property type="entry name" value="CM_2"/>
    <property type="match status" value="1"/>
</dbReference>
<dbReference type="GO" id="GO:0009697">
    <property type="term" value="P:salicylic acid biosynthetic process"/>
    <property type="evidence" value="ECO:0007669"/>
    <property type="project" value="InterPro"/>
</dbReference>
<sequence length="99" mass="11456">MKPPEACESIEDVRGAVDELDREILRLLGTRARYVAAAARFKTDRNSVRAPERQRAMLARRRDWAEEEDLDPGFVEELYERIVSHFVGREMDHWRGGGA</sequence>
<feature type="binding site" evidence="2">
    <location>
        <position position="90"/>
    </location>
    <ligand>
        <name>substrate</name>
    </ligand>
</feature>
<dbReference type="SUPFAM" id="SSF48600">
    <property type="entry name" value="Chorismate mutase II"/>
    <property type="match status" value="1"/>
</dbReference>
<organism evidence="4">
    <name type="scientific">uncultured Rubrobacteraceae bacterium</name>
    <dbReference type="NCBI Taxonomy" id="349277"/>
    <lineage>
        <taxon>Bacteria</taxon>
        <taxon>Bacillati</taxon>
        <taxon>Actinomycetota</taxon>
        <taxon>Rubrobacteria</taxon>
        <taxon>Rubrobacterales</taxon>
        <taxon>Rubrobacteraceae</taxon>
        <taxon>environmental samples</taxon>
    </lineage>
</organism>
<feature type="domain" description="Chorismate mutase" evidence="3">
    <location>
        <begin position="4"/>
        <end position="94"/>
    </location>
</feature>
<keyword evidence="1" id="KW-0413">Isomerase</keyword>
<accession>A0A6J4S4Q9</accession>
<dbReference type="PANTHER" id="PTHR38041:SF1">
    <property type="entry name" value="CHORISMATE MUTASE"/>
    <property type="match status" value="1"/>
</dbReference>
<dbReference type="GO" id="GO:0016835">
    <property type="term" value="F:carbon-oxygen lyase activity"/>
    <property type="evidence" value="ECO:0007669"/>
    <property type="project" value="InterPro"/>
</dbReference>
<dbReference type="InterPro" id="IPR051331">
    <property type="entry name" value="Chorismate_mutase-related"/>
</dbReference>
<dbReference type="InterPro" id="IPR036263">
    <property type="entry name" value="Chorismate_II_sf"/>
</dbReference>
<feature type="binding site" evidence="2">
    <location>
        <position position="42"/>
    </location>
    <ligand>
        <name>substrate</name>
    </ligand>
</feature>
<gene>
    <name evidence="4" type="ORF">AVDCRST_MAG05-1754</name>
</gene>
<dbReference type="InterPro" id="IPR002701">
    <property type="entry name" value="CM_II_prokaryot"/>
</dbReference>
<name>A0A6J4S4Q9_9ACTN</name>
<evidence type="ECO:0000256" key="2">
    <source>
        <dbReference type="PIRSR" id="PIRSR029775-1"/>
    </source>
</evidence>
<evidence type="ECO:0000313" key="4">
    <source>
        <dbReference type="EMBL" id="CAA9488841.1"/>
    </source>
</evidence>
<dbReference type="Gene3D" id="1.20.59.10">
    <property type="entry name" value="Chorismate mutase"/>
    <property type="match status" value="1"/>
</dbReference>
<dbReference type="PANTHER" id="PTHR38041">
    <property type="entry name" value="CHORISMATE MUTASE"/>
    <property type="match status" value="1"/>
</dbReference>
<dbReference type="InterPro" id="IPR036979">
    <property type="entry name" value="CM_dom_sf"/>
</dbReference>
<feature type="binding site" evidence="2">
    <location>
        <position position="31"/>
    </location>
    <ligand>
        <name>substrate</name>
    </ligand>
</feature>
<protein>
    <recommendedName>
        <fullName evidence="3">Chorismate mutase domain-containing protein</fullName>
    </recommendedName>
</protein>
<feature type="binding site" evidence="2">
    <location>
        <position position="14"/>
    </location>
    <ligand>
        <name>substrate</name>
    </ligand>
</feature>
<dbReference type="EMBL" id="CADCVM010000191">
    <property type="protein sequence ID" value="CAA9488841.1"/>
    <property type="molecule type" value="Genomic_DNA"/>
</dbReference>
<dbReference type="NCBIfam" id="NF005475">
    <property type="entry name" value="PRK07075.1"/>
    <property type="match status" value="1"/>
</dbReference>
<dbReference type="PIRSF" id="PIRSF029775">
    <property type="entry name" value="Isochor_pyr_lyas"/>
    <property type="match status" value="1"/>
</dbReference>
<dbReference type="GO" id="GO:0004106">
    <property type="term" value="F:chorismate mutase activity"/>
    <property type="evidence" value="ECO:0007669"/>
    <property type="project" value="InterPro"/>
</dbReference>
<dbReference type="GO" id="GO:0046417">
    <property type="term" value="P:chorismate metabolic process"/>
    <property type="evidence" value="ECO:0007669"/>
    <property type="project" value="InterPro"/>
</dbReference>
<evidence type="ECO:0000256" key="1">
    <source>
        <dbReference type="ARBA" id="ARBA00023235"/>
    </source>
</evidence>
<dbReference type="InterPro" id="IPR008241">
    <property type="entry name" value="Isochorismate_pyruvate-lyase"/>
</dbReference>
<reference evidence="4" key="1">
    <citation type="submission" date="2020-02" db="EMBL/GenBank/DDBJ databases">
        <authorList>
            <person name="Meier V. D."/>
        </authorList>
    </citation>
    <scope>NUCLEOTIDE SEQUENCE</scope>
    <source>
        <strain evidence="4">AVDCRST_MAG05</strain>
    </source>
</reference>
<dbReference type="Pfam" id="PF01817">
    <property type="entry name" value="CM_2"/>
    <property type="match status" value="1"/>
</dbReference>
<proteinExistence type="predicted"/>